<dbReference type="AlphaFoldDB" id="A0A0F9UR49"/>
<dbReference type="EMBL" id="LAZR01000069">
    <property type="protein sequence ID" value="KKN95620.1"/>
    <property type="molecule type" value="Genomic_DNA"/>
</dbReference>
<name>A0A0F9UR49_9ZZZZ</name>
<proteinExistence type="predicted"/>
<comment type="caution">
    <text evidence="2">The sequence shown here is derived from an EMBL/GenBank/DDBJ whole genome shotgun (WGS) entry which is preliminary data.</text>
</comment>
<organism evidence="2">
    <name type="scientific">marine sediment metagenome</name>
    <dbReference type="NCBI Taxonomy" id="412755"/>
    <lineage>
        <taxon>unclassified sequences</taxon>
        <taxon>metagenomes</taxon>
        <taxon>ecological metagenomes</taxon>
    </lineage>
</organism>
<reference evidence="2" key="1">
    <citation type="journal article" date="2015" name="Nature">
        <title>Complex archaea that bridge the gap between prokaryotes and eukaryotes.</title>
        <authorList>
            <person name="Spang A."/>
            <person name="Saw J.H."/>
            <person name="Jorgensen S.L."/>
            <person name="Zaremba-Niedzwiedzka K."/>
            <person name="Martijn J."/>
            <person name="Lind A.E."/>
            <person name="van Eijk R."/>
            <person name="Schleper C."/>
            <person name="Guy L."/>
            <person name="Ettema T.J."/>
        </authorList>
    </citation>
    <scope>NUCLEOTIDE SEQUENCE</scope>
</reference>
<evidence type="ECO:0000256" key="1">
    <source>
        <dbReference type="SAM" id="MobiDB-lite"/>
    </source>
</evidence>
<feature type="compositionally biased region" description="Basic and acidic residues" evidence="1">
    <location>
        <begin position="227"/>
        <end position="239"/>
    </location>
</feature>
<accession>A0A0F9UR49</accession>
<feature type="region of interest" description="Disordered" evidence="1">
    <location>
        <begin position="205"/>
        <end position="239"/>
    </location>
</feature>
<gene>
    <name evidence="2" type="ORF">LCGC14_0174890</name>
</gene>
<protein>
    <submittedName>
        <fullName evidence="2">Uncharacterized protein</fullName>
    </submittedName>
</protein>
<sequence>MPRSSKRISNEKAIDVKGTSLKTKTLPRNILPVKHHAAAVATEQIVISDEHIAGLLEEGWTKESTFETEVLEDIYPGSTDHHLLSKHLKARGFRLINDLPMELEVAMLDKQKLKDADYIFELSRSDAKATVLTRTAEKYTKALPRYNPNDPNNNFFGRSYVVAVIDEFGKVYAISVSQNILRQIPTTKRKGRPQTNLHTFNNAYKKETKNARKAYSRQDTQGRYSKNRKDYVDELRGKK</sequence>
<evidence type="ECO:0000313" key="2">
    <source>
        <dbReference type="EMBL" id="KKN95620.1"/>
    </source>
</evidence>